<evidence type="ECO:0000313" key="1">
    <source>
        <dbReference type="EMBL" id="AAY66878.1"/>
    </source>
</evidence>
<dbReference type="PANTHER" id="PTHR15420:SF2">
    <property type="entry name" value="CYTOCHROME B-C1 COMPLEX SUBUNIT 10"/>
    <property type="match status" value="1"/>
</dbReference>
<reference evidence="1" key="2">
    <citation type="journal article" date="2006" name="Insect Biochem. Mol. Biol.">
        <title>An annotated catalog of salivary gland transcripts from Ixodes scapularis ticks.</title>
        <authorList>
            <person name="Ribeiro J.M."/>
            <person name="Alarcon-Chaidez F."/>
            <person name="Francischetti I.M."/>
            <person name="Mans B.J."/>
            <person name="Mather T.N."/>
            <person name="Valenzuela J.G."/>
            <person name="Wikel S.K."/>
        </authorList>
    </citation>
    <scope>NUCLEOTIDE SEQUENCE</scope>
    <source>
        <strain evidence="1">ISNU-L-ISN-103</strain>
        <tissue evidence="1">Salivary glands</tissue>
    </source>
</reference>
<organism evidence="1">
    <name type="scientific">Ixodes scapularis</name>
    <name type="common">Black-legged tick</name>
    <name type="synonym">Deer tick</name>
    <dbReference type="NCBI Taxonomy" id="6945"/>
    <lineage>
        <taxon>Eukaryota</taxon>
        <taxon>Metazoa</taxon>
        <taxon>Ecdysozoa</taxon>
        <taxon>Arthropoda</taxon>
        <taxon>Chelicerata</taxon>
        <taxon>Arachnida</taxon>
        <taxon>Acari</taxon>
        <taxon>Parasitiformes</taxon>
        <taxon>Ixodida</taxon>
        <taxon>Ixodoidea</taxon>
        <taxon>Ixodidae</taxon>
        <taxon>Ixodinae</taxon>
        <taxon>Ixodes</taxon>
    </lineage>
</organism>
<dbReference type="GO" id="GO:0006122">
    <property type="term" value="P:mitochondrial electron transport, ubiquinol to cytochrome c"/>
    <property type="evidence" value="ECO:0007669"/>
    <property type="project" value="InterPro"/>
</dbReference>
<dbReference type="PANTHER" id="PTHR15420">
    <property type="entry name" value="UBIQUINOL-CYTOCHROME C REDUCTASE COMPLEX 6.4 KD PROTEIN"/>
    <property type="match status" value="1"/>
</dbReference>
<dbReference type="GO" id="GO:0005739">
    <property type="term" value="C:mitochondrion"/>
    <property type="evidence" value="ECO:0007669"/>
    <property type="project" value="GOC"/>
</dbReference>
<dbReference type="AlphaFoldDB" id="Q4PM86"/>
<protein>
    <submittedName>
        <fullName evidence="1">Ubiquinol-cytochrome C reductase</fullName>
    </submittedName>
</protein>
<accession>Q4PM86</accession>
<dbReference type="SUPFAM" id="SSF81518">
    <property type="entry name" value="Subunit XI (6.4 kDa protein) of cytochrome bc1 complex (Ubiquinol-cytochrome c reductase)"/>
    <property type="match status" value="1"/>
</dbReference>
<dbReference type="Gene3D" id="1.20.5.220">
    <property type="match status" value="1"/>
</dbReference>
<name>Q4PM86_IXOSC</name>
<reference evidence="1" key="1">
    <citation type="submission" date="2005-05" db="EMBL/GenBank/DDBJ databases">
        <authorList>
            <person name="Tseng H.-P."/>
            <person name="Hseu T.-H."/>
            <person name="Buhler D.R."/>
            <person name="Wang W.-D."/>
            <person name="Tsai H.-L."/>
            <person name="Hu C.-H."/>
        </authorList>
    </citation>
    <scope>NUCLEOTIDE SEQUENCE</scope>
    <source>
        <strain evidence="1">ISNU-L-ISN-103</strain>
        <tissue evidence="1">Salivary glands</tissue>
    </source>
</reference>
<sequence>MVSFLGPRVIELARVWSRSACFYGGAGLLGMTYFTEWKDVLQYLPIYNTKYKQE</sequence>
<dbReference type="InterPro" id="IPR029027">
    <property type="entry name" value="Single_a-helix_sf"/>
</dbReference>
<dbReference type="InterPro" id="IPR015089">
    <property type="entry name" value="UQCR"/>
</dbReference>
<dbReference type="Pfam" id="PF08997">
    <property type="entry name" value="UCR_6-4kD"/>
    <property type="match status" value="1"/>
</dbReference>
<proteinExistence type="evidence at transcript level"/>
<dbReference type="EMBL" id="DQ066241">
    <property type="protein sequence ID" value="AAY66878.1"/>
    <property type="molecule type" value="mRNA"/>
</dbReference>